<feature type="non-terminal residue" evidence="2">
    <location>
        <position position="74"/>
    </location>
</feature>
<comment type="caution">
    <text evidence="2">The sequence shown here is derived from an EMBL/GenBank/DDBJ whole genome shotgun (WGS) entry which is preliminary data.</text>
</comment>
<dbReference type="Proteomes" id="UP000681720">
    <property type="component" value="Unassembled WGS sequence"/>
</dbReference>
<dbReference type="AlphaFoldDB" id="A0A8S3BAL1"/>
<gene>
    <name evidence="1" type="ORF">BYL167_LOCUS39836</name>
    <name evidence="3" type="ORF">GIL414_LOCUS47625</name>
    <name evidence="2" type="ORF">SMN809_LOCUS47170</name>
</gene>
<dbReference type="Proteomes" id="UP000681967">
    <property type="component" value="Unassembled WGS sequence"/>
</dbReference>
<evidence type="ECO:0000313" key="4">
    <source>
        <dbReference type="Proteomes" id="UP000676336"/>
    </source>
</evidence>
<dbReference type="Proteomes" id="UP000676336">
    <property type="component" value="Unassembled WGS sequence"/>
</dbReference>
<evidence type="ECO:0000313" key="3">
    <source>
        <dbReference type="EMBL" id="CAF4812044.1"/>
    </source>
</evidence>
<dbReference type="EMBL" id="CAJOBH010096884">
    <property type="protein sequence ID" value="CAF4594011.1"/>
    <property type="molecule type" value="Genomic_DNA"/>
</dbReference>
<sequence length="74" mass="8378">MTSTNSELKPQANEVNAVIDKLTEHIANNQDRLYFLDILHQFRHTFDTSTATQAHVTIHHTIPTADARPTSVRP</sequence>
<evidence type="ECO:0000313" key="1">
    <source>
        <dbReference type="EMBL" id="CAF4594011.1"/>
    </source>
</evidence>
<accession>A0A8S3BAL1</accession>
<name>A0A8S3BAL1_9BILA</name>
<reference evidence="2" key="1">
    <citation type="submission" date="2021-02" db="EMBL/GenBank/DDBJ databases">
        <authorList>
            <person name="Nowell W R."/>
        </authorList>
    </citation>
    <scope>NUCLEOTIDE SEQUENCE</scope>
</reference>
<organism evidence="2 4">
    <name type="scientific">Rotaria magnacalcarata</name>
    <dbReference type="NCBI Taxonomy" id="392030"/>
    <lineage>
        <taxon>Eukaryota</taxon>
        <taxon>Metazoa</taxon>
        <taxon>Spiralia</taxon>
        <taxon>Gnathifera</taxon>
        <taxon>Rotifera</taxon>
        <taxon>Eurotatoria</taxon>
        <taxon>Bdelloidea</taxon>
        <taxon>Philodinida</taxon>
        <taxon>Philodinidae</taxon>
        <taxon>Rotaria</taxon>
    </lineage>
</organism>
<dbReference type="EMBL" id="CAJOBJ010152389">
    <property type="protein sequence ID" value="CAF4812044.1"/>
    <property type="molecule type" value="Genomic_DNA"/>
</dbReference>
<proteinExistence type="predicted"/>
<protein>
    <submittedName>
        <fullName evidence="2">Uncharacterized protein</fullName>
    </submittedName>
</protein>
<evidence type="ECO:0000313" key="2">
    <source>
        <dbReference type="EMBL" id="CAF4800837.1"/>
    </source>
</evidence>
<dbReference type="EMBL" id="CAJOBI010148588">
    <property type="protein sequence ID" value="CAF4800837.1"/>
    <property type="molecule type" value="Genomic_DNA"/>
</dbReference>